<protein>
    <submittedName>
        <fullName evidence="3">Uncharacterized protein</fullName>
    </submittedName>
</protein>
<feature type="compositionally biased region" description="Basic residues" evidence="1">
    <location>
        <begin position="187"/>
        <end position="202"/>
    </location>
</feature>
<comment type="caution">
    <text evidence="3">The sequence shown here is derived from an EMBL/GenBank/DDBJ whole genome shotgun (WGS) entry which is preliminary data.</text>
</comment>
<dbReference type="EMBL" id="CASHTH010002296">
    <property type="protein sequence ID" value="CAI8027693.1"/>
    <property type="molecule type" value="Genomic_DNA"/>
</dbReference>
<organism evidence="3 4">
    <name type="scientific">Geodia barretti</name>
    <name type="common">Barrett's horny sponge</name>
    <dbReference type="NCBI Taxonomy" id="519541"/>
    <lineage>
        <taxon>Eukaryota</taxon>
        <taxon>Metazoa</taxon>
        <taxon>Porifera</taxon>
        <taxon>Demospongiae</taxon>
        <taxon>Heteroscleromorpha</taxon>
        <taxon>Tetractinellida</taxon>
        <taxon>Astrophorina</taxon>
        <taxon>Geodiidae</taxon>
        <taxon>Geodia</taxon>
    </lineage>
</organism>
<evidence type="ECO:0000256" key="2">
    <source>
        <dbReference type="SAM" id="Phobius"/>
    </source>
</evidence>
<evidence type="ECO:0000256" key="1">
    <source>
        <dbReference type="SAM" id="MobiDB-lite"/>
    </source>
</evidence>
<proteinExistence type="predicted"/>
<evidence type="ECO:0000313" key="4">
    <source>
        <dbReference type="Proteomes" id="UP001174909"/>
    </source>
</evidence>
<reference evidence="3" key="1">
    <citation type="submission" date="2023-03" db="EMBL/GenBank/DDBJ databases">
        <authorList>
            <person name="Steffen K."/>
            <person name="Cardenas P."/>
        </authorList>
    </citation>
    <scope>NUCLEOTIDE SEQUENCE</scope>
</reference>
<keyword evidence="2" id="KW-1133">Transmembrane helix</keyword>
<evidence type="ECO:0000313" key="3">
    <source>
        <dbReference type="EMBL" id="CAI8027693.1"/>
    </source>
</evidence>
<gene>
    <name evidence="3" type="ORF">GBAR_LOCUS15794</name>
</gene>
<keyword evidence="4" id="KW-1185">Reference proteome</keyword>
<keyword evidence="2" id="KW-0472">Membrane</keyword>
<dbReference type="AlphaFoldDB" id="A0AA35SEI3"/>
<feature type="region of interest" description="Disordered" evidence="1">
    <location>
        <begin position="174"/>
        <end position="210"/>
    </location>
</feature>
<keyword evidence="2" id="KW-0812">Transmembrane</keyword>
<sequence length="255" mass="28019">MNNVYAIIDRNSKAVPAISGPHPRVPEDCEMPPLTSRWATITYICGAITMTLATTMTVIVVTVQVKRCSRKSCIRSTATLPKRTINKVKTARRSATMTISKVCCSKFVTPQHDEGYASETTPPSPSPWDSIEVSIVVLNTPLDTEGNDEIIVPSAQPVVAAESTGTEMVAIQPSIQKSTQRAGASGHPRRKSGSKRWKRRHRPVMESETEGLDTLCAESGYRSRPTSAIQRSCDTYSSGVIVTERRLYQEPYSVF</sequence>
<feature type="transmembrane region" description="Helical" evidence="2">
    <location>
        <begin position="41"/>
        <end position="65"/>
    </location>
</feature>
<accession>A0AA35SEI3</accession>
<dbReference type="Proteomes" id="UP001174909">
    <property type="component" value="Unassembled WGS sequence"/>
</dbReference>
<name>A0AA35SEI3_GEOBA</name>